<evidence type="ECO:0000313" key="3">
    <source>
        <dbReference type="Proteomes" id="UP000663937"/>
    </source>
</evidence>
<dbReference type="Pfam" id="PF01883">
    <property type="entry name" value="FeS_assembly_P"/>
    <property type="match status" value="1"/>
</dbReference>
<evidence type="ECO:0000259" key="1">
    <source>
        <dbReference type="Pfam" id="PF01883"/>
    </source>
</evidence>
<accession>A0A8A4ZBN0</accession>
<dbReference type="Gene3D" id="3.30.300.130">
    <property type="entry name" value="Fe-S cluster assembly (FSCA)"/>
    <property type="match status" value="1"/>
</dbReference>
<dbReference type="AlphaFoldDB" id="A0A8A4ZBN0"/>
<gene>
    <name evidence="2" type="ORF">J4E96_19385</name>
</gene>
<dbReference type="Proteomes" id="UP000663937">
    <property type="component" value="Chromosome"/>
</dbReference>
<keyword evidence="3" id="KW-1185">Reference proteome</keyword>
<dbReference type="EMBL" id="CP071868">
    <property type="protein sequence ID" value="QTE29400.1"/>
    <property type="molecule type" value="Genomic_DNA"/>
</dbReference>
<dbReference type="InterPro" id="IPR034904">
    <property type="entry name" value="FSCA_dom_sf"/>
</dbReference>
<dbReference type="SUPFAM" id="SSF117916">
    <property type="entry name" value="Fe-S cluster assembly (FSCA) domain-like"/>
    <property type="match status" value="1"/>
</dbReference>
<name>A0A8A4ZBN0_9MICO</name>
<sequence length="248" mass="27136">MTIAVVTWKEVDAALSTVIDPELDEPITDLGFVTERVVTGGDVLVRLRLPTAFCSPSFAYLMASDAEDAIARLPGVASVRVLLDDHHDSDRINAGVAARNGFVAAYPREAAGELDELRKVFQVKAHAAYIERACTVMLREYGWEVADLGRLTFGDLPTEGVREGLGRRRSALGLDTSTDSLVMVDADGTAWPADRIELRLRFAKAIRISIDGNAHFCRGLLRTRYPESAADQRARAQDATPHERVEAS</sequence>
<reference evidence="2" key="1">
    <citation type="submission" date="2021-03" db="EMBL/GenBank/DDBJ databases">
        <title>Pengzhenrongella sicca gen. nov., sp. nov., a new member of suborder Micrococcineae isolated from High-Arctic tundra soil.</title>
        <authorList>
            <person name="Peng F."/>
        </authorList>
    </citation>
    <scope>NUCLEOTIDE SEQUENCE</scope>
    <source>
        <strain evidence="2">LRZ-2</strain>
    </source>
</reference>
<dbReference type="RefSeq" id="WP_227423675.1">
    <property type="nucleotide sequence ID" value="NZ_CP071868.1"/>
</dbReference>
<dbReference type="KEGG" id="psic:J4E96_19385"/>
<organism evidence="2 3">
    <name type="scientific">Pengzhenrongella sicca</name>
    <dbReference type="NCBI Taxonomy" id="2819238"/>
    <lineage>
        <taxon>Bacteria</taxon>
        <taxon>Bacillati</taxon>
        <taxon>Actinomycetota</taxon>
        <taxon>Actinomycetes</taxon>
        <taxon>Micrococcales</taxon>
        <taxon>Pengzhenrongella</taxon>
    </lineage>
</organism>
<protein>
    <submittedName>
        <fullName evidence="2">Iron-sulfur cluster assembly protein</fullName>
    </submittedName>
</protein>
<feature type="domain" description="MIP18 family-like" evidence="1">
    <location>
        <begin position="10"/>
        <end position="81"/>
    </location>
</feature>
<evidence type="ECO:0000313" key="2">
    <source>
        <dbReference type="EMBL" id="QTE29400.1"/>
    </source>
</evidence>
<proteinExistence type="predicted"/>
<dbReference type="InterPro" id="IPR002744">
    <property type="entry name" value="MIP18-like"/>
</dbReference>